<feature type="non-terminal residue" evidence="1">
    <location>
        <position position="1"/>
    </location>
</feature>
<gene>
    <name evidence="1" type="ORF">SMN809_LOCUS37899</name>
</gene>
<protein>
    <submittedName>
        <fullName evidence="1">Uncharacterized protein</fullName>
    </submittedName>
</protein>
<accession>A0A8S2YTZ1</accession>
<sequence>LSKEGFSKRDFVFEEINSSSSSSSTTTTLDCAVVLPGSLFIDNYYFDIKPIRLCIYSDLVWI</sequence>
<evidence type="ECO:0000313" key="2">
    <source>
        <dbReference type="Proteomes" id="UP000676336"/>
    </source>
</evidence>
<dbReference type="AlphaFoldDB" id="A0A8S2YTZ1"/>
<dbReference type="EMBL" id="CAJOBI010097468">
    <property type="protein sequence ID" value="CAF4572031.1"/>
    <property type="molecule type" value="Genomic_DNA"/>
</dbReference>
<name>A0A8S2YTZ1_9BILA</name>
<proteinExistence type="predicted"/>
<feature type="non-terminal residue" evidence="1">
    <location>
        <position position="62"/>
    </location>
</feature>
<comment type="caution">
    <text evidence="1">The sequence shown here is derived from an EMBL/GenBank/DDBJ whole genome shotgun (WGS) entry which is preliminary data.</text>
</comment>
<evidence type="ECO:0000313" key="1">
    <source>
        <dbReference type="EMBL" id="CAF4572031.1"/>
    </source>
</evidence>
<reference evidence="1" key="1">
    <citation type="submission" date="2021-02" db="EMBL/GenBank/DDBJ databases">
        <authorList>
            <person name="Nowell W R."/>
        </authorList>
    </citation>
    <scope>NUCLEOTIDE SEQUENCE</scope>
</reference>
<organism evidence="1 2">
    <name type="scientific">Rotaria magnacalcarata</name>
    <dbReference type="NCBI Taxonomy" id="392030"/>
    <lineage>
        <taxon>Eukaryota</taxon>
        <taxon>Metazoa</taxon>
        <taxon>Spiralia</taxon>
        <taxon>Gnathifera</taxon>
        <taxon>Rotifera</taxon>
        <taxon>Eurotatoria</taxon>
        <taxon>Bdelloidea</taxon>
        <taxon>Philodinida</taxon>
        <taxon>Philodinidae</taxon>
        <taxon>Rotaria</taxon>
    </lineage>
</organism>
<dbReference type="Proteomes" id="UP000676336">
    <property type="component" value="Unassembled WGS sequence"/>
</dbReference>